<dbReference type="Proteomes" id="UP001162156">
    <property type="component" value="Unassembled WGS sequence"/>
</dbReference>
<keyword evidence="3" id="KW-1185">Reference proteome</keyword>
<dbReference type="AlphaFoldDB" id="A0AAV8ZK20"/>
<gene>
    <name evidence="2" type="ORF">NQ314_005343</name>
</gene>
<dbReference type="EMBL" id="JANEYF010001478">
    <property type="protein sequence ID" value="KAJ8963846.1"/>
    <property type="molecule type" value="Genomic_DNA"/>
</dbReference>
<proteinExistence type="predicted"/>
<reference evidence="2" key="1">
    <citation type="journal article" date="2023" name="Insect Mol. Biol.">
        <title>Genome sequencing provides insights into the evolution of gene families encoding plant cell wall-degrading enzymes in longhorned beetles.</title>
        <authorList>
            <person name="Shin N.R."/>
            <person name="Okamura Y."/>
            <person name="Kirsch R."/>
            <person name="Pauchet Y."/>
        </authorList>
    </citation>
    <scope>NUCLEOTIDE SEQUENCE</scope>
    <source>
        <strain evidence="2">RBIC_L_NR</strain>
    </source>
</reference>
<evidence type="ECO:0000313" key="3">
    <source>
        <dbReference type="Proteomes" id="UP001162156"/>
    </source>
</evidence>
<accession>A0AAV8ZK20</accession>
<comment type="caution">
    <text evidence="2">The sequence shown here is derived from an EMBL/GenBank/DDBJ whole genome shotgun (WGS) entry which is preliminary data.</text>
</comment>
<name>A0AAV8ZK20_9CUCU</name>
<protein>
    <submittedName>
        <fullName evidence="2">Uncharacterized protein</fullName>
    </submittedName>
</protein>
<feature type="region of interest" description="Disordered" evidence="1">
    <location>
        <begin position="42"/>
        <end position="74"/>
    </location>
</feature>
<sequence length="193" mass="22583">MEIPSSEPLIKTMSSEQLTKPVPRPFSIEALMSDCGPKRTNNVVPWNISPPLHPQHQFHGRDSRDTDSDGSLDMDLAQDLSNRSQKDGMNVKRYLYTNYIIMKFIIQMNKLKQYIALRESAIQRMAELKVSAELALENPDRHARFEARYKYIENIFEDYHKQHNAIITLLSTQEDVDLNEHETHRAEFEEDFF</sequence>
<evidence type="ECO:0000256" key="1">
    <source>
        <dbReference type="SAM" id="MobiDB-lite"/>
    </source>
</evidence>
<organism evidence="2 3">
    <name type="scientific">Rhamnusium bicolor</name>
    <dbReference type="NCBI Taxonomy" id="1586634"/>
    <lineage>
        <taxon>Eukaryota</taxon>
        <taxon>Metazoa</taxon>
        <taxon>Ecdysozoa</taxon>
        <taxon>Arthropoda</taxon>
        <taxon>Hexapoda</taxon>
        <taxon>Insecta</taxon>
        <taxon>Pterygota</taxon>
        <taxon>Neoptera</taxon>
        <taxon>Endopterygota</taxon>
        <taxon>Coleoptera</taxon>
        <taxon>Polyphaga</taxon>
        <taxon>Cucujiformia</taxon>
        <taxon>Chrysomeloidea</taxon>
        <taxon>Cerambycidae</taxon>
        <taxon>Lepturinae</taxon>
        <taxon>Rhagiini</taxon>
        <taxon>Rhamnusium</taxon>
    </lineage>
</organism>
<evidence type="ECO:0000313" key="2">
    <source>
        <dbReference type="EMBL" id="KAJ8963846.1"/>
    </source>
</evidence>